<name>A0ABN9PBB2_9DINO</name>
<organism evidence="2 3">
    <name type="scientific">Prorocentrum cordatum</name>
    <dbReference type="NCBI Taxonomy" id="2364126"/>
    <lineage>
        <taxon>Eukaryota</taxon>
        <taxon>Sar</taxon>
        <taxon>Alveolata</taxon>
        <taxon>Dinophyceae</taxon>
        <taxon>Prorocentrales</taxon>
        <taxon>Prorocentraceae</taxon>
        <taxon>Prorocentrum</taxon>
    </lineage>
</organism>
<sequence length="111" mass="11189">MGLEKWTGMGTGHRLNDAEVQRPGGLQPPRLQGEAAPPAADAGRAADGQEAAREGRPTILRTRAGASVCSSIEALQYDARGVAMADTGRAGPTSASRQAALAPGARAGQAA</sequence>
<feature type="region of interest" description="Disordered" evidence="1">
    <location>
        <begin position="86"/>
        <end position="111"/>
    </location>
</feature>
<evidence type="ECO:0000313" key="2">
    <source>
        <dbReference type="EMBL" id="CAK0790095.1"/>
    </source>
</evidence>
<accession>A0ABN9PBB2</accession>
<dbReference type="Proteomes" id="UP001189429">
    <property type="component" value="Unassembled WGS sequence"/>
</dbReference>
<keyword evidence="3" id="KW-1185">Reference proteome</keyword>
<gene>
    <name evidence="2" type="ORF">PCOR1329_LOCUS1462</name>
</gene>
<feature type="region of interest" description="Disordered" evidence="1">
    <location>
        <begin position="1"/>
        <end position="59"/>
    </location>
</feature>
<evidence type="ECO:0000313" key="3">
    <source>
        <dbReference type="Proteomes" id="UP001189429"/>
    </source>
</evidence>
<evidence type="ECO:0000256" key="1">
    <source>
        <dbReference type="SAM" id="MobiDB-lite"/>
    </source>
</evidence>
<proteinExistence type="predicted"/>
<reference evidence="2" key="1">
    <citation type="submission" date="2023-10" db="EMBL/GenBank/DDBJ databases">
        <authorList>
            <person name="Chen Y."/>
            <person name="Shah S."/>
            <person name="Dougan E. K."/>
            <person name="Thang M."/>
            <person name="Chan C."/>
        </authorList>
    </citation>
    <scope>NUCLEOTIDE SEQUENCE [LARGE SCALE GENOMIC DNA]</scope>
</reference>
<dbReference type="EMBL" id="CAUYUJ010000355">
    <property type="protein sequence ID" value="CAK0790095.1"/>
    <property type="molecule type" value="Genomic_DNA"/>
</dbReference>
<comment type="caution">
    <text evidence="2">The sequence shown here is derived from an EMBL/GenBank/DDBJ whole genome shotgun (WGS) entry which is preliminary data.</text>
</comment>
<feature type="compositionally biased region" description="Low complexity" evidence="1">
    <location>
        <begin position="32"/>
        <end position="49"/>
    </location>
</feature>
<protein>
    <submittedName>
        <fullName evidence="2">Uncharacterized protein</fullName>
    </submittedName>
</protein>
<feature type="compositionally biased region" description="Low complexity" evidence="1">
    <location>
        <begin position="94"/>
        <end position="111"/>
    </location>
</feature>